<keyword evidence="1" id="KW-0732">Signal</keyword>
<evidence type="ECO:0000313" key="2">
    <source>
        <dbReference type="EMBL" id="GMQ28183.1"/>
    </source>
</evidence>
<feature type="chain" id="PRO_5045355671" evidence="1">
    <location>
        <begin position="24"/>
        <end position="67"/>
    </location>
</feature>
<evidence type="ECO:0000256" key="1">
    <source>
        <dbReference type="SAM" id="SignalP"/>
    </source>
</evidence>
<gene>
    <name evidence="2" type="ORF">Aconfl_08260</name>
</gene>
<dbReference type="EMBL" id="BTPD01000002">
    <property type="protein sequence ID" value="GMQ28183.1"/>
    <property type="molecule type" value="Genomic_DNA"/>
</dbReference>
<dbReference type="Proteomes" id="UP001338309">
    <property type="component" value="Unassembled WGS sequence"/>
</dbReference>
<proteinExistence type="predicted"/>
<organism evidence="2 3">
    <name type="scientific">Algoriphagus confluentis</name>
    <dbReference type="NCBI Taxonomy" id="1697556"/>
    <lineage>
        <taxon>Bacteria</taxon>
        <taxon>Pseudomonadati</taxon>
        <taxon>Bacteroidota</taxon>
        <taxon>Cytophagia</taxon>
        <taxon>Cytophagales</taxon>
        <taxon>Cyclobacteriaceae</taxon>
        <taxon>Algoriphagus</taxon>
    </lineage>
</organism>
<sequence length="67" mass="6892">MSKLKNILLASFFVMGVFFFTTSKSVGSNCPAGNKGLCIYVNGAPASCGNAVGKTADCKPPSDEELG</sequence>
<name>A0ABQ6PJQ5_9BACT</name>
<reference evidence="2 3" key="1">
    <citation type="submission" date="2023-08" db="EMBL/GenBank/DDBJ databases">
        <title>Draft genome sequence of Algoriphagus confluentis.</title>
        <authorList>
            <person name="Takatani N."/>
            <person name="Hosokawa M."/>
            <person name="Sawabe T."/>
        </authorList>
    </citation>
    <scope>NUCLEOTIDE SEQUENCE [LARGE SCALE GENOMIC DNA]</scope>
    <source>
        <strain evidence="2 3">NBRC 111222</strain>
    </source>
</reference>
<accession>A0ABQ6PJQ5</accession>
<protein>
    <submittedName>
        <fullName evidence="2">Uncharacterized protein</fullName>
    </submittedName>
</protein>
<keyword evidence="3" id="KW-1185">Reference proteome</keyword>
<dbReference type="RefSeq" id="WP_338222970.1">
    <property type="nucleotide sequence ID" value="NZ_BTPD01000002.1"/>
</dbReference>
<comment type="caution">
    <text evidence="2">The sequence shown here is derived from an EMBL/GenBank/DDBJ whole genome shotgun (WGS) entry which is preliminary data.</text>
</comment>
<evidence type="ECO:0000313" key="3">
    <source>
        <dbReference type="Proteomes" id="UP001338309"/>
    </source>
</evidence>
<feature type="signal peptide" evidence="1">
    <location>
        <begin position="1"/>
        <end position="23"/>
    </location>
</feature>